<protein>
    <submittedName>
        <fullName evidence="1">Methyltransferase family protein</fullName>
    </submittedName>
</protein>
<sequence>MKCPNCNNINKKYLYKYQEFIADDYDLRCTSLQYQKPNLIKCIECNLIFSELLNIKFEKLYGDVIDEQYIKSIEFKKRYFQNTFKKILKHVNKASEVLEIGSYYGVFGSIIRPEVNKYKGIELSSHAVEFAKKNYSLDVESKSIDQHLDDIEKLDVIIMSHVIEHLDRPFEDLRKIRDKMNDKSIFIFSTYNMDSFIAKLLGKHYHWIMPMHKFYFTKSFLQNFMENNGLELVETITDTHTTSVMYFLTKIKTILPFLNFILGPLTNINFLNKIYFKINLGDLDLYVVRKK</sequence>
<keyword evidence="1" id="KW-0808">Transferase</keyword>
<keyword evidence="2" id="KW-1185">Reference proteome</keyword>
<gene>
    <name evidence="1" type="ORF">VP91_00002830</name>
</gene>
<accession>A0ABX1T2P2</accession>
<dbReference type="GO" id="GO:0032259">
    <property type="term" value="P:methylation"/>
    <property type="evidence" value="ECO:0007669"/>
    <property type="project" value="UniProtKB-KW"/>
</dbReference>
<evidence type="ECO:0000313" key="1">
    <source>
        <dbReference type="EMBL" id="NMN67146.1"/>
    </source>
</evidence>
<dbReference type="CDD" id="cd02440">
    <property type="entry name" value="AdoMet_MTases"/>
    <property type="match status" value="1"/>
</dbReference>
<dbReference type="Pfam" id="PF13489">
    <property type="entry name" value="Methyltransf_23"/>
    <property type="match status" value="1"/>
</dbReference>
<comment type="caution">
    <text evidence="1">The sequence shown here is derived from an EMBL/GenBank/DDBJ whole genome shotgun (WGS) entry which is preliminary data.</text>
</comment>
<keyword evidence="1" id="KW-0489">Methyltransferase</keyword>
<dbReference type="EMBL" id="LANA01000001">
    <property type="protein sequence ID" value="NMN67146.1"/>
    <property type="molecule type" value="Genomic_DNA"/>
</dbReference>
<dbReference type="PANTHER" id="PTHR43861">
    <property type="entry name" value="TRANS-ACONITATE 2-METHYLTRANSFERASE-RELATED"/>
    <property type="match status" value="1"/>
</dbReference>
<dbReference type="Proteomes" id="UP001166004">
    <property type="component" value="Unassembled WGS sequence"/>
</dbReference>
<dbReference type="Gene3D" id="3.40.50.150">
    <property type="entry name" value="Vaccinia Virus protein VP39"/>
    <property type="match status" value="1"/>
</dbReference>
<name>A0ABX1T2P2_PELUQ</name>
<evidence type="ECO:0000313" key="2">
    <source>
        <dbReference type="Proteomes" id="UP001166004"/>
    </source>
</evidence>
<dbReference type="GO" id="GO:0008168">
    <property type="term" value="F:methyltransferase activity"/>
    <property type="evidence" value="ECO:0007669"/>
    <property type="project" value="UniProtKB-KW"/>
</dbReference>
<proteinExistence type="predicted"/>
<dbReference type="PANTHER" id="PTHR43861:SF6">
    <property type="entry name" value="METHYLTRANSFERASE TYPE 11"/>
    <property type="match status" value="1"/>
</dbReference>
<dbReference type="SUPFAM" id="SSF53335">
    <property type="entry name" value="S-adenosyl-L-methionine-dependent methyltransferases"/>
    <property type="match status" value="1"/>
</dbReference>
<dbReference type="RefSeq" id="WP_169035658.1">
    <property type="nucleotide sequence ID" value="NZ_LANA01000001.1"/>
</dbReference>
<dbReference type="InterPro" id="IPR029063">
    <property type="entry name" value="SAM-dependent_MTases_sf"/>
</dbReference>
<reference evidence="1 2" key="1">
    <citation type="submission" date="2019-07" db="EMBL/GenBank/DDBJ databases">
        <title>SAR11 Genome Evolution.</title>
        <authorList>
            <person name="Giovannoni S."/>
        </authorList>
    </citation>
    <scope>NUCLEOTIDE SEQUENCE [LARGE SCALE GENOMIC DNA]</scope>
    <source>
        <strain evidence="1 2">HTCC9565</strain>
    </source>
</reference>
<organism evidence="1 2">
    <name type="scientific">Pelagibacter ubique</name>
    <dbReference type="NCBI Taxonomy" id="198252"/>
    <lineage>
        <taxon>Bacteria</taxon>
        <taxon>Pseudomonadati</taxon>
        <taxon>Pseudomonadota</taxon>
        <taxon>Alphaproteobacteria</taxon>
        <taxon>Candidatus Pelagibacterales</taxon>
        <taxon>Candidatus Pelagibacteraceae</taxon>
        <taxon>Candidatus Pelagibacter</taxon>
    </lineage>
</organism>